<proteinExistence type="predicted"/>
<feature type="compositionally biased region" description="Low complexity" evidence="1">
    <location>
        <begin position="142"/>
        <end position="155"/>
    </location>
</feature>
<organism evidence="3 4">
    <name type="scientific">Akkermansia muciniphila</name>
    <dbReference type="NCBI Taxonomy" id="239935"/>
    <lineage>
        <taxon>Bacteria</taxon>
        <taxon>Pseudomonadati</taxon>
        <taxon>Verrucomicrobiota</taxon>
        <taxon>Verrucomicrobiia</taxon>
        <taxon>Verrucomicrobiales</taxon>
        <taxon>Akkermansiaceae</taxon>
        <taxon>Akkermansia</taxon>
    </lineage>
</organism>
<feature type="signal peptide" evidence="2">
    <location>
        <begin position="1"/>
        <end position="19"/>
    </location>
</feature>
<feature type="chain" id="PRO_5014705386" description="Lipoprotein" evidence="2">
    <location>
        <begin position="20"/>
        <end position="155"/>
    </location>
</feature>
<dbReference type="PROSITE" id="PS51257">
    <property type="entry name" value="PROKAR_LIPOPROTEIN"/>
    <property type="match status" value="1"/>
</dbReference>
<evidence type="ECO:0000313" key="4">
    <source>
        <dbReference type="Proteomes" id="UP000236000"/>
    </source>
</evidence>
<dbReference type="EMBL" id="PJKA01000003">
    <property type="protein sequence ID" value="PNC19806.1"/>
    <property type="molecule type" value="Genomic_DNA"/>
</dbReference>
<dbReference type="Proteomes" id="UP000236000">
    <property type="component" value="Unassembled WGS sequence"/>
</dbReference>
<evidence type="ECO:0000256" key="2">
    <source>
        <dbReference type="SAM" id="SignalP"/>
    </source>
</evidence>
<gene>
    <name evidence="3" type="ORF">CXU22_01995</name>
</gene>
<dbReference type="OrthoDB" id="198604at2"/>
<name>A0A2N8HGB7_9BACT</name>
<evidence type="ECO:0000313" key="3">
    <source>
        <dbReference type="EMBL" id="PNC19806.1"/>
    </source>
</evidence>
<evidence type="ECO:0008006" key="5">
    <source>
        <dbReference type="Google" id="ProtNLM"/>
    </source>
</evidence>
<dbReference type="RefSeq" id="WP_102712025.1">
    <property type="nucleotide sequence ID" value="NZ_PJKA01000003.1"/>
</dbReference>
<comment type="caution">
    <text evidence="3">The sequence shown here is derived from an EMBL/GenBank/DDBJ whole genome shotgun (WGS) entry which is preliminary data.</text>
</comment>
<evidence type="ECO:0000256" key="1">
    <source>
        <dbReference type="SAM" id="MobiDB-lite"/>
    </source>
</evidence>
<feature type="region of interest" description="Disordered" evidence="1">
    <location>
        <begin position="133"/>
        <end position="155"/>
    </location>
</feature>
<keyword evidence="2" id="KW-0732">Signal</keyword>
<reference evidence="3 4" key="1">
    <citation type="journal article" date="2017" name="BMC Genomics">
        <title>Genome sequencing of 39 Akkermansia muciniphila isolates reveals its population structure, genomic and functional diverisity, and global distribution in mammalian gut microbiotas.</title>
        <authorList>
            <person name="Guo X."/>
            <person name="Li S."/>
            <person name="Zhang J."/>
            <person name="Wu F."/>
            <person name="Li X."/>
            <person name="Wu D."/>
            <person name="Zhang M."/>
            <person name="Ou Z."/>
            <person name="Jie Z."/>
            <person name="Yan Q."/>
            <person name="Li P."/>
            <person name="Yi J."/>
            <person name="Peng Y."/>
        </authorList>
    </citation>
    <scope>NUCLEOTIDE SEQUENCE [LARGE SCALE GENOMIC DNA]</scope>
    <source>
        <strain evidence="3 4">GP24</strain>
    </source>
</reference>
<accession>A0A2N8HGB7</accession>
<sequence>MRPASLLLPGILLALSACGRGGATLETDNVQAEWFPNGSRTSIVLEGETEPAPAREIQRGVSGMTLLYHSLGDGRGTLSVNGAIPETAAVTSQKGASPAALHFKTSTREIILSGVRRLDTEGKTASLDSWRCQERKTPLPRTGTAGTMTTETPDQ</sequence>
<protein>
    <recommendedName>
        <fullName evidence="5">Lipoprotein</fullName>
    </recommendedName>
</protein>
<dbReference type="AlphaFoldDB" id="A0A2N8HGB7"/>